<feature type="transmembrane region" description="Helical" evidence="5">
    <location>
        <begin position="366"/>
        <end position="381"/>
    </location>
</feature>
<dbReference type="PANTHER" id="PTHR37422:SF17">
    <property type="entry name" value="O-ANTIGEN LIGASE"/>
    <property type="match status" value="1"/>
</dbReference>
<gene>
    <name evidence="7" type="ORF">PLESHI_16592</name>
</gene>
<feature type="transmembrane region" description="Helical" evidence="5">
    <location>
        <begin position="220"/>
        <end position="241"/>
    </location>
</feature>
<dbReference type="HOGENOM" id="CLU_709277_0_0_6"/>
<accession>R8ALI3</accession>
<evidence type="ECO:0000313" key="8">
    <source>
        <dbReference type="Proteomes" id="UP000014012"/>
    </source>
</evidence>
<organism evidence="7 8">
    <name type="scientific">Plesiomonas shigelloides 302-73</name>
    <dbReference type="NCBI Taxonomy" id="1315976"/>
    <lineage>
        <taxon>Bacteria</taxon>
        <taxon>Pseudomonadati</taxon>
        <taxon>Pseudomonadota</taxon>
        <taxon>Gammaproteobacteria</taxon>
        <taxon>Enterobacterales</taxon>
        <taxon>Enterobacteriaceae</taxon>
        <taxon>Plesiomonas</taxon>
    </lineage>
</organism>
<dbReference type="Pfam" id="PF04932">
    <property type="entry name" value="Wzy_C"/>
    <property type="match status" value="1"/>
</dbReference>
<keyword evidence="8" id="KW-1185">Reference proteome</keyword>
<feature type="transmembrane region" description="Helical" evidence="5">
    <location>
        <begin position="85"/>
        <end position="104"/>
    </location>
</feature>
<feature type="transmembrane region" description="Helical" evidence="5">
    <location>
        <begin position="20"/>
        <end position="46"/>
    </location>
</feature>
<keyword evidence="3 5" id="KW-1133">Transmembrane helix</keyword>
<feature type="transmembrane region" description="Helical" evidence="5">
    <location>
        <begin position="58"/>
        <end position="79"/>
    </location>
</feature>
<evidence type="ECO:0000256" key="1">
    <source>
        <dbReference type="ARBA" id="ARBA00004141"/>
    </source>
</evidence>
<dbReference type="InterPro" id="IPR007016">
    <property type="entry name" value="O-antigen_ligase-rel_domated"/>
</dbReference>
<evidence type="ECO:0000256" key="2">
    <source>
        <dbReference type="ARBA" id="ARBA00022692"/>
    </source>
</evidence>
<comment type="caution">
    <text evidence="7">The sequence shown here is derived from an EMBL/GenBank/DDBJ whole genome shotgun (WGS) entry which is preliminary data.</text>
</comment>
<keyword evidence="2 5" id="KW-0812">Transmembrane</keyword>
<dbReference type="InterPro" id="IPR051533">
    <property type="entry name" value="WaaL-like"/>
</dbReference>
<feature type="domain" description="O-antigen ligase-related" evidence="6">
    <location>
        <begin position="186"/>
        <end position="322"/>
    </location>
</feature>
<dbReference type="Proteomes" id="UP000014012">
    <property type="component" value="Unassembled WGS sequence"/>
</dbReference>
<feature type="transmembrane region" description="Helical" evidence="5">
    <location>
        <begin position="152"/>
        <end position="171"/>
    </location>
</feature>
<name>R8ALI3_PLESH</name>
<dbReference type="PATRIC" id="fig|1315976.3.peg.3173"/>
<evidence type="ECO:0000256" key="5">
    <source>
        <dbReference type="SAM" id="Phobius"/>
    </source>
</evidence>
<dbReference type="EMBL" id="AQQO01000371">
    <property type="protein sequence ID" value="EON87196.1"/>
    <property type="molecule type" value="Genomic_DNA"/>
</dbReference>
<comment type="subcellular location">
    <subcellularLocation>
        <location evidence="1">Membrane</location>
        <topology evidence="1">Multi-pass membrane protein</topology>
    </subcellularLocation>
</comment>
<evidence type="ECO:0000256" key="3">
    <source>
        <dbReference type="ARBA" id="ARBA00022989"/>
    </source>
</evidence>
<dbReference type="GO" id="GO:0016020">
    <property type="term" value="C:membrane"/>
    <property type="evidence" value="ECO:0007669"/>
    <property type="project" value="UniProtKB-SubCell"/>
</dbReference>
<keyword evidence="4 5" id="KW-0472">Membrane</keyword>
<dbReference type="AlphaFoldDB" id="R8ALI3"/>
<feature type="transmembrane region" description="Helical" evidence="5">
    <location>
        <begin position="111"/>
        <end position="132"/>
    </location>
</feature>
<evidence type="ECO:0000259" key="6">
    <source>
        <dbReference type="Pfam" id="PF04932"/>
    </source>
</evidence>
<evidence type="ECO:0000256" key="4">
    <source>
        <dbReference type="ARBA" id="ARBA00023136"/>
    </source>
</evidence>
<reference evidence="7 8" key="1">
    <citation type="journal article" date="2013" name="Genome Announc.">
        <title>Genome Sequence of Plesiomonas shigelloides Strain 302-73 (Serotype O1).</title>
        <authorList>
            <person name="Pique N."/>
            <person name="Aquilini E."/>
            <person name="Alioto T."/>
            <person name="Minana-Galbis D."/>
            <person name="Tomas J.M."/>
        </authorList>
    </citation>
    <scope>NUCLEOTIDE SEQUENCE [LARGE SCALE GENOMIC DNA]</scope>
    <source>
        <strain evidence="7 8">302-73</strain>
    </source>
</reference>
<sequence length="388" mass="43886">MFNHPFIKDKESYYLPTLLLFITGSFIFCGYSSINALFYITIIAFIIKLTHQKTVDTISTGIIFVIFTLLYFSMTLLWSSYPGDFIKYIRYSLCIISFIYIMSYTYQRNRILLLNCILIASTLSSLVAIFSINNLSSISIIRLPSPYGPENVIDFAGYCAIGFIIGLYLTLGSKKIEFIALYSCLSIINLAACLLTQSRGPILYMTICSLLLIRKKNIKITLFLFSAIIALVISLSMTNIINLGELASRFLSLNTELNGSQGYRGAIWEFSLSKIIESPFFGHGILTPLNYLTPSNTLFTTTHNVYIGSLFTGGVVGFSFFIIMCATTLKSGIKIYKDDPLPVVLFLYALMHISSQWKFLIMSPDAPWFIFWMPLAFNLYKKQNENKS</sequence>
<dbReference type="PANTHER" id="PTHR37422">
    <property type="entry name" value="TEICHURONIC ACID BIOSYNTHESIS PROTEIN TUAE"/>
    <property type="match status" value="1"/>
</dbReference>
<evidence type="ECO:0000313" key="7">
    <source>
        <dbReference type="EMBL" id="EON87196.1"/>
    </source>
</evidence>
<proteinExistence type="predicted"/>
<protein>
    <submittedName>
        <fullName evidence="7">O-antigen polymerase</fullName>
    </submittedName>
</protein>
<feature type="transmembrane region" description="Helical" evidence="5">
    <location>
        <begin position="305"/>
        <end position="329"/>
    </location>
</feature>